<dbReference type="PANTHER" id="PTHR30624:SF4">
    <property type="entry name" value="METALLOPROTEASE TLDD"/>
    <property type="match status" value="1"/>
</dbReference>
<dbReference type="EMBL" id="PXYK01000006">
    <property type="protein sequence ID" value="PSJ62513.1"/>
    <property type="molecule type" value="Genomic_DNA"/>
</dbReference>
<evidence type="ECO:0000259" key="7">
    <source>
        <dbReference type="Pfam" id="PF19290"/>
    </source>
</evidence>
<dbReference type="GO" id="GO:0005829">
    <property type="term" value="C:cytosol"/>
    <property type="evidence" value="ECO:0007669"/>
    <property type="project" value="TreeGrafter"/>
</dbReference>
<keyword evidence="9" id="KW-1185">Reference proteome</keyword>
<dbReference type="Proteomes" id="UP000241229">
    <property type="component" value="Unassembled WGS sequence"/>
</dbReference>
<comment type="similarity">
    <text evidence="1">Belongs to the peptidase U62 family.</text>
</comment>
<reference evidence="8 9" key="1">
    <citation type="submission" date="2018-03" db="EMBL/GenBank/DDBJ databases">
        <title>The draft genome of Mesorhizobium sp. 6GN-30.</title>
        <authorList>
            <person name="Liu L."/>
            <person name="Li L."/>
            <person name="Wang T."/>
            <person name="Zhang X."/>
            <person name="Liang L."/>
        </authorList>
    </citation>
    <scope>NUCLEOTIDE SEQUENCE [LARGE SCALE GENOMIC DNA]</scope>
    <source>
        <strain evidence="8 9">6GN30</strain>
    </source>
</reference>
<dbReference type="GO" id="GO:0008237">
    <property type="term" value="F:metallopeptidase activity"/>
    <property type="evidence" value="ECO:0007669"/>
    <property type="project" value="UniProtKB-KW"/>
</dbReference>
<dbReference type="InterPro" id="IPR036059">
    <property type="entry name" value="TldD/PmbA_sf"/>
</dbReference>
<sequence>MPIPLTQRFDIPESRLKALVADTISGADDGELFLEYSESEALMFDNGRLKTANFNTEQGFGLRAVAGEATGYAHSSELSHAALLRAADAVSAVKGGYSGTLAEAPPRTNRHLYGEENPTGSPSFEGKAKLLQEIDAWVRAEDPRVRQVTASLVSSWQQVEIVRADGQLVRDVRPLVRMNVSVVVGDGDRQESGSYGMGGRKGFGEFLVEDSWKHAAKEALRQALVNLEAIPAPAGTFDIVLSSGWPGVMLHEAVGHGLEGDFNRKKTSAFAGLMGQQVAAKGVTVVDDGTIAERRGSLTIDDEGTPTNRTVLIEDGKLVGYMQDRQNARLMGMKATGNGRRESYAHQPMPRMTNTYMTAGEHTPEEIIASVKNGVYAVSFGGGQVDITSGKFVFGCTEAYMIEDGKVTRPIKGAMLIGNGPDAMHRVSMVGNDMKLDTGIGMCGKAGQGVPVGVGQPHLRMNQMTLGGTRV</sequence>
<keyword evidence="2 8" id="KW-0645">Protease</keyword>
<feature type="domain" description="Metalloprotease TldD/E N-terminal" evidence="5">
    <location>
        <begin position="31"/>
        <end position="91"/>
    </location>
</feature>
<dbReference type="AlphaFoldDB" id="A0A2P7SJ61"/>
<keyword evidence="3" id="KW-0378">Hydrolase</keyword>
<evidence type="ECO:0000259" key="5">
    <source>
        <dbReference type="Pfam" id="PF01523"/>
    </source>
</evidence>
<evidence type="ECO:0000256" key="3">
    <source>
        <dbReference type="ARBA" id="ARBA00022801"/>
    </source>
</evidence>
<gene>
    <name evidence="8" type="ORF">C7I84_07850</name>
</gene>
<evidence type="ECO:0000313" key="8">
    <source>
        <dbReference type="EMBL" id="PSJ62513.1"/>
    </source>
</evidence>
<dbReference type="Pfam" id="PF19289">
    <property type="entry name" value="PmbA_TldD_3rd"/>
    <property type="match status" value="1"/>
</dbReference>
<evidence type="ECO:0000256" key="2">
    <source>
        <dbReference type="ARBA" id="ARBA00022670"/>
    </source>
</evidence>
<dbReference type="InterPro" id="IPR045569">
    <property type="entry name" value="Metalloprtase-TldD/E_C"/>
</dbReference>
<dbReference type="OrthoDB" id="9803213at2"/>
<evidence type="ECO:0000256" key="1">
    <source>
        <dbReference type="ARBA" id="ARBA00005836"/>
    </source>
</evidence>
<keyword evidence="4 8" id="KW-0482">Metalloprotease</keyword>
<dbReference type="PANTHER" id="PTHR30624">
    <property type="entry name" value="UNCHARACTERIZED PROTEIN TLDD AND PMBA"/>
    <property type="match status" value="1"/>
</dbReference>
<dbReference type="InterPro" id="IPR051463">
    <property type="entry name" value="Peptidase_U62_metallo"/>
</dbReference>
<dbReference type="Pfam" id="PF19290">
    <property type="entry name" value="PmbA_TldD_2nd"/>
    <property type="match status" value="1"/>
</dbReference>
<name>A0A2P7SJ61_9HYPH</name>
<evidence type="ECO:0000313" key="9">
    <source>
        <dbReference type="Proteomes" id="UP000241229"/>
    </source>
</evidence>
<dbReference type="InterPro" id="IPR002510">
    <property type="entry name" value="Metalloprtase-TldD/E_N"/>
</dbReference>
<comment type="caution">
    <text evidence="8">The sequence shown here is derived from an EMBL/GenBank/DDBJ whole genome shotgun (WGS) entry which is preliminary data.</text>
</comment>
<protein>
    <submittedName>
        <fullName evidence="8">Metalloprotease TldD</fullName>
    </submittedName>
</protein>
<dbReference type="InterPro" id="IPR045570">
    <property type="entry name" value="Metalloprtase-TldD/E_cen_dom"/>
</dbReference>
<evidence type="ECO:0000256" key="4">
    <source>
        <dbReference type="ARBA" id="ARBA00023049"/>
    </source>
</evidence>
<proteinExistence type="inferred from homology"/>
<dbReference type="Pfam" id="PF01523">
    <property type="entry name" value="PmbA_TldD_1st"/>
    <property type="match status" value="1"/>
</dbReference>
<dbReference type="Gene3D" id="3.30.2290.10">
    <property type="entry name" value="PmbA/TldD superfamily"/>
    <property type="match status" value="1"/>
</dbReference>
<accession>A0A2P7SJ61</accession>
<dbReference type="InterPro" id="IPR035068">
    <property type="entry name" value="TldD/PmbA_N"/>
</dbReference>
<dbReference type="NCBIfam" id="NF008006">
    <property type="entry name" value="PRK10735.1"/>
    <property type="match status" value="1"/>
</dbReference>
<dbReference type="GO" id="GO:0006508">
    <property type="term" value="P:proteolysis"/>
    <property type="evidence" value="ECO:0007669"/>
    <property type="project" value="UniProtKB-KW"/>
</dbReference>
<evidence type="ECO:0000259" key="6">
    <source>
        <dbReference type="Pfam" id="PF19289"/>
    </source>
</evidence>
<feature type="domain" description="Metalloprotease TldD/E central" evidence="7">
    <location>
        <begin position="119"/>
        <end position="227"/>
    </location>
</feature>
<dbReference type="InterPro" id="IPR025502">
    <property type="entry name" value="TldD"/>
</dbReference>
<dbReference type="PIRSF" id="PIRSF004919">
    <property type="entry name" value="TldD"/>
    <property type="match status" value="1"/>
</dbReference>
<dbReference type="SUPFAM" id="SSF111283">
    <property type="entry name" value="Putative modulator of DNA gyrase, PmbA/TldD"/>
    <property type="match status" value="1"/>
</dbReference>
<feature type="domain" description="Metalloprotease TldD/E C-terminal" evidence="6">
    <location>
        <begin position="235"/>
        <end position="468"/>
    </location>
</feature>
<dbReference type="RefSeq" id="WP_106771615.1">
    <property type="nucleotide sequence ID" value="NZ_PXYK01000006.1"/>
</dbReference>
<organism evidence="8 9">
    <name type="scientific">Kumtagia ephedrae</name>
    <dbReference type="NCBI Taxonomy" id="2116701"/>
    <lineage>
        <taxon>Bacteria</taxon>
        <taxon>Pseudomonadati</taxon>
        <taxon>Pseudomonadota</taxon>
        <taxon>Alphaproteobacteria</taxon>
        <taxon>Hyphomicrobiales</taxon>
        <taxon>Phyllobacteriaceae</taxon>
        <taxon>Kumtagia</taxon>
    </lineage>
</organism>